<comment type="caution">
    <text evidence="4">The sequence shown here is derived from an EMBL/GenBank/DDBJ whole genome shotgun (WGS) entry which is preliminary data.</text>
</comment>
<dbReference type="InterPro" id="IPR001461">
    <property type="entry name" value="Aspartic_peptidase_A1"/>
</dbReference>
<comment type="similarity">
    <text evidence="1">Belongs to the peptidase A1 family.</text>
</comment>
<dbReference type="Proteomes" id="UP000789396">
    <property type="component" value="Unassembled WGS sequence"/>
</dbReference>
<evidence type="ECO:0000259" key="3">
    <source>
        <dbReference type="PROSITE" id="PS51767"/>
    </source>
</evidence>
<name>A0A9N9CEU1_9GLOM</name>
<dbReference type="InterPro" id="IPR033121">
    <property type="entry name" value="PEPTIDASE_A1"/>
</dbReference>
<feature type="non-terminal residue" evidence="4">
    <location>
        <position position="331"/>
    </location>
</feature>
<dbReference type="EMBL" id="CAJVPZ010008273">
    <property type="protein sequence ID" value="CAG8596310.1"/>
    <property type="molecule type" value="Genomic_DNA"/>
</dbReference>
<dbReference type="InterPro" id="IPR034164">
    <property type="entry name" value="Pepsin-like_dom"/>
</dbReference>
<sequence length="331" mass="36985">MEYYAFIWLLIAISMIINVIPVTSKPNSITLIKNAPKHSLNEIFQFNRDYLTSRYEHLTRGPDQYALNKLASAEKRSKTINIAASEFGYFGPVVIGGQKFNVRFSLADSDLWVSNSSLIITNIYIILAESLSKTFRPLNTNYAISYGPTVVQGVLGNDKLLVNRIKSDQIFGLTHSENGFLKKAVFDGMFGLGFDSLSHFNTTSPFSKMVKQKAVKNPYFGLHISGEGDVGTLTFGDIDKTKFTGKLNYHNVSTINGEYVFWMTNADNISINGKKLKYKKKMAIFDTSAYAVFMSSDDADAYHKLIKGSEKRKISNDVGEAYVVPCNTTVK</sequence>
<dbReference type="AlphaFoldDB" id="A0A9N9CEU1"/>
<proteinExistence type="inferred from homology"/>
<dbReference type="PROSITE" id="PS51767">
    <property type="entry name" value="PEPTIDASE_A1"/>
    <property type="match status" value="1"/>
</dbReference>
<evidence type="ECO:0000256" key="2">
    <source>
        <dbReference type="SAM" id="Phobius"/>
    </source>
</evidence>
<feature type="transmembrane region" description="Helical" evidence="2">
    <location>
        <begin position="6"/>
        <end position="23"/>
    </location>
</feature>
<protein>
    <submittedName>
        <fullName evidence="4">9145_t:CDS:1</fullName>
    </submittedName>
</protein>
<dbReference type="Pfam" id="PF00026">
    <property type="entry name" value="Asp"/>
    <property type="match status" value="1"/>
</dbReference>
<reference evidence="4" key="1">
    <citation type="submission" date="2021-06" db="EMBL/GenBank/DDBJ databases">
        <authorList>
            <person name="Kallberg Y."/>
            <person name="Tangrot J."/>
            <person name="Rosling A."/>
        </authorList>
    </citation>
    <scope>NUCLEOTIDE SEQUENCE</scope>
    <source>
        <strain evidence="4">IN212</strain>
    </source>
</reference>
<accession>A0A9N9CEU1</accession>
<dbReference type="Gene3D" id="2.40.70.10">
    <property type="entry name" value="Acid Proteases"/>
    <property type="match status" value="2"/>
</dbReference>
<dbReference type="GO" id="GO:0004190">
    <property type="term" value="F:aspartic-type endopeptidase activity"/>
    <property type="evidence" value="ECO:0007669"/>
    <property type="project" value="InterPro"/>
</dbReference>
<keyword evidence="2" id="KW-0472">Membrane</keyword>
<dbReference type="InterPro" id="IPR021109">
    <property type="entry name" value="Peptidase_aspartic_dom_sf"/>
</dbReference>
<gene>
    <name evidence="4" type="ORF">RFULGI_LOCUS6432</name>
</gene>
<dbReference type="GO" id="GO:0006508">
    <property type="term" value="P:proteolysis"/>
    <property type="evidence" value="ECO:0007669"/>
    <property type="project" value="InterPro"/>
</dbReference>
<evidence type="ECO:0000313" key="5">
    <source>
        <dbReference type="Proteomes" id="UP000789396"/>
    </source>
</evidence>
<keyword evidence="2" id="KW-1133">Transmembrane helix</keyword>
<dbReference type="PANTHER" id="PTHR47966">
    <property type="entry name" value="BETA-SITE APP-CLEAVING ENZYME, ISOFORM A-RELATED"/>
    <property type="match status" value="1"/>
</dbReference>
<dbReference type="SUPFAM" id="SSF50630">
    <property type="entry name" value="Acid proteases"/>
    <property type="match status" value="1"/>
</dbReference>
<keyword evidence="2" id="KW-0812">Transmembrane</keyword>
<dbReference type="OrthoDB" id="2747330at2759"/>
<evidence type="ECO:0000313" key="4">
    <source>
        <dbReference type="EMBL" id="CAG8596310.1"/>
    </source>
</evidence>
<evidence type="ECO:0000256" key="1">
    <source>
        <dbReference type="ARBA" id="ARBA00007447"/>
    </source>
</evidence>
<dbReference type="CDD" id="cd05471">
    <property type="entry name" value="pepsin_like"/>
    <property type="match status" value="1"/>
</dbReference>
<organism evidence="4 5">
    <name type="scientific">Racocetra fulgida</name>
    <dbReference type="NCBI Taxonomy" id="60492"/>
    <lineage>
        <taxon>Eukaryota</taxon>
        <taxon>Fungi</taxon>
        <taxon>Fungi incertae sedis</taxon>
        <taxon>Mucoromycota</taxon>
        <taxon>Glomeromycotina</taxon>
        <taxon>Glomeromycetes</taxon>
        <taxon>Diversisporales</taxon>
        <taxon>Gigasporaceae</taxon>
        <taxon>Racocetra</taxon>
    </lineage>
</organism>
<feature type="domain" description="Peptidase A1" evidence="3">
    <location>
        <begin position="89"/>
        <end position="331"/>
    </location>
</feature>
<keyword evidence="5" id="KW-1185">Reference proteome</keyword>
<dbReference type="PANTHER" id="PTHR47966:SF51">
    <property type="entry name" value="BETA-SITE APP-CLEAVING ENZYME, ISOFORM A-RELATED"/>
    <property type="match status" value="1"/>
</dbReference>